<evidence type="ECO:0000313" key="11">
    <source>
        <dbReference type="Proteomes" id="UP000727407"/>
    </source>
</evidence>
<dbReference type="EMBL" id="QNUK01000206">
    <property type="protein sequence ID" value="KAF5898224.1"/>
    <property type="molecule type" value="Genomic_DNA"/>
</dbReference>
<keyword evidence="5" id="KW-1133">Transmembrane helix</keyword>
<feature type="non-terminal residue" evidence="10">
    <location>
        <position position="1"/>
    </location>
</feature>
<proteinExistence type="predicted"/>
<dbReference type="PANTHER" id="PTHR24028:SF328">
    <property type="entry name" value="CADHERIN-3"/>
    <property type="match status" value="1"/>
</dbReference>
<sequence length="130" mass="14201">LNGRIIYSLVDSADGAFSINPFSGVVILEKPLDREIQDSYRVRVQAADQTGAVSSLSTQVDLIVMVLDVNDNPPVFQKQDYAVTVPEDVAVGTELLRVFASSEDIGINAEIYYSIIAGNELGKFYIDKTL</sequence>
<keyword evidence="3" id="KW-0677">Repeat</keyword>
<dbReference type="InterPro" id="IPR020894">
    <property type="entry name" value="Cadherin_CS"/>
</dbReference>
<dbReference type="GO" id="GO:0007156">
    <property type="term" value="P:homophilic cell adhesion via plasma membrane adhesion molecules"/>
    <property type="evidence" value="ECO:0007669"/>
    <property type="project" value="InterPro"/>
</dbReference>
<dbReference type="PANTHER" id="PTHR24028">
    <property type="entry name" value="CADHERIN-87A"/>
    <property type="match status" value="1"/>
</dbReference>
<dbReference type="OrthoDB" id="6252479at2759"/>
<evidence type="ECO:0000256" key="2">
    <source>
        <dbReference type="ARBA" id="ARBA00022692"/>
    </source>
</evidence>
<evidence type="ECO:0000256" key="8">
    <source>
        <dbReference type="PROSITE-ProRule" id="PRU00043"/>
    </source>
</evidence>
<keyword evidence="11" id="KW-1185">Reference proteome</keyword>
<evidence type="ECO:0000256" key="6">
    <source>
        <dbReference type="ARBA" id="ARBA00023136"/>
    </source>
</evidence>
<dbReference type="Proteomes" id="UP000727407">
    <property type="component" value="Unassembled WGS sequence"/>
</dbReference>
<dbReference type="InterPro" id="IPR002126">
    <property type="entry name" value="Cadherin-like_dom"/>
</dbReference>
<dbReference type="Pfam" id="PF00028">
    <property type="entry name" value="Cadherin"/>
    <property type="match status" value="2"/>
</dbReference>
<evidence type="ECO:0000256" key="5">
    <source>
        <dbReference type="ARBA" id="ARBA00022989"/>
    </source>
</evidence>
<evidence type="ECO:0000256" key="3">
    <source>
        <dbReference type="ARBA" id="ARBA00022737"/>
    </source>
</evidence>
<dbReference type="GO" id="GO:0009653">
    <property type="term" value="P:anatomical structure morphogenesis"/>
    <property type="evidence" value="ECO:0007669"/>
    <property type="project" value="UniProtKB-ARBA"/>
</dbReference>
<feature type="non-terminal residue" evidence="10">
    <location>
        <position position="130"/>
    </location>
</feature>
<name>A0A8J4UFC4_CLAMG</name>
<dbReference type="PROSITE" id="PS50268">
    <property type="entry name" value="CADHERIN_2"/>
    <property type="match status" value="2"/>
</dbReference>
<protein>
    <submittedName>
        <fullName evidence="10">Protocadherin Fat 3-like</fullName>
    </submittedName>
</protein>
<dbReference type="PROSITE" id="PS00232">
    <property type="entry name" value="CADHERIN_1"/>
    <property type="match status" value="1"/>
</dbReference>
<keyword evidence="4 8" id="KW-0106">Calcium</keyword>
<dbReference type="SMART" id="SM00112">
    <property type="entry name" value="CA"/>
    <property type="match status" value="1"/>
</dbReference>
<dbReference type="GO" id="GO:0005509">
    <property type="term" value="F:calcium ion binding"/>
    <property type="evidence" value="ECO:0007669"/>
    <property type="project" value="UniProtKB-UniRule"/>
</dbReference>
<comment type="subcellular location">
    <subcellularLocation>
        <location evidence="1">Membrane</location>
        <topology evidence="1">Single-pass membrane protein</topology>
    </subcellularLocation>
</comment>
<accession>A0A8J4UFC4</accession>
<keyword evidence="2" id="KW-0812">Transmembrane</keyword>
<keyword evidence="6" id="KW-0472">Membrane</keyword>
<reference evidence="10" key="1">
    <citation type="submission" date="2020-07" db="EMBL/GenBank/DDBJ databases">
        <title>Clarias magur genome sequencing, assembly and annotation.</title>
        <authorList>
            <person name="Kushwaha B."/>
            <person name="Kumar R."/>
            <person name="Das P."/>
            <person name="Joshi C.G."/>
            <person name="Kumar D."/>
            <person name="Nagpure N.S."/>
            <person name="Pandey M."/>
            <person name="Agarwal S."/>
            <person name="Srivastava S."/>
            <person name="Singh M."/>
            <person name="Sahoo L."/>
            <person name="Jayasankar P."/>
            <person name="Meher P.K."/>
            <person name="Koringa P.G."/>
            <person name="Iquebal M.A."/>
            <person name="Das S.P."/>
            <person name="Bit A."/>
            <person name="Patnaik S."/>
            <person name="Patel N."/>
            <person name="Shah T.M."/>
            <person name="Hinsu A."/>
            <person name="Jena J.K."/>
        </authorList>
    </citation>
    <scope>NUCLEOTIDE SEQUENCE</scope>
    <source>
        <strain evidence="10">CIFAMagur01</strain>
        <tissue evidence="10">Testis</tissue>
    </source>
</reference>
<dbReference type="AlphaFoldDB" id="A0A8J4UFC4"/>
<evidence type="ECO:0000256" key="1">
    <source>
        <dbReference type="ARBA" id="ARBA00004167"/>
    </source>
</evidence>
<comment type="caution">
    <text evidence="10">The sequence shown here is derived from an EMBL/GenBank/DDBJ whole genome shotgun (WGS) entry which is preliminary data.</text>
</comment>
<feature type="domain" description="Cadherin" evidence="9">
    <location>
        <begin position="2"/>
        <end position="76"/>
    </location>
</feature>
<organism evidence="10 11">
    <name type="scientific">Clarias magur</name>
    <name type="common">Asian catfish</name>
    <name type="synonym">Macropteronotus magur</name>
    <dbReference type="NCBI Taxonomy" id="1594786"/>
    <lineage>
        <taxon>Eukaryota</taxon>
        <taxon>Metazoa</taxon>
        <taxon>Chordata</taxon>
        <taxon>Craniata</taxon>
        <taxon>Vertebrata</taxon>
        <taxon>Euteleostomi</taxon>
        <taxon>Actinopterygii</taxon>
        <taxon>Neopterygii</taxon>
        <taxon>Teleostei</taxon>
        <taxon>Ostariophysi</taxon>
        <taxon>Siluriformes</taxon>
        <taxon>Clariidae</taxon>
        <taxon>Clarias</taxon>
    </lineage>
</organism>
<dbReference type="SUPFAM" id="SSF49313">
    <property type="entry name" value="Cadherin-like"/>
    <property type="match status" value="2"/>
</dbReference>
<dbReference type="InterPro" id="IPR015919">
    <property type="entry name" value="Cadherin-like_sf"/>
</dbReference>
<feature type="domain" description="Cadherin" evidence="9">
    <location>
        <begin position="77"/>
        <end position="128"/>
    </location>
</feature>
<keyword evidence="7" id="KW-0325">Glycoprotein</keyword>
<gene>
    <name evidence="10" type="ORF">DAT39_012087</name>
</gene>
<evidence type="ECO:0000256" key="7">
    <source>
        <dbReference type="ARBA" id="ARBA00023180"/>
    </source>
</evidence>
<dbReference type="Gene3D" id="2.60.40.60">
    <property type="entry name" value="Cadherins"/>
    <property type="match status" value="2"/>
</dbReference>
<dbReference type="InterPro" id="IPR050174">
    <property type="entry name" value="Protocadherin/Cadherin-CA"/>
</dbReference>
<evidence type="ECO:0000256" key="4">
    <source>
        <dbReference type="ARBA" id="ARBA00022837"/>
    </source>
</evidence>
<dbReference type="GO" id="GO:0005886">
    <property type="term" value="C:plasma membrane"/>
    <property type="evidence" value="ECO:0007669"/>
    <property type="project" value="InterPro"/>
</dbReference>
<dbReference type="PRINTS" id="PR00205">
    <property type="entry name" value="CADHERIN"/>
</dbReference>
<dbReference type="CDD" id="cd11304">
    <property type="entry name" value="Cadherin_repeat"/>
    <property type="match status" value="2"/>
</dbReference>
<evidence type="ECO:0000259" key="9">
    <source>
        <dbReference type="PROSITE" id="PS50268"/>
    </source>
</evidence>
<evidence type="ECO:0000313" key="10">
    <source>
        <dbReference type="EMBL" id="KAF5898224.1"/>
    </source>
</evidence>